<accession>A0A4P7N9N5</accession>
<dbReference type="Proteomes" id="UP000294847">
    <property type="component" value="Chromosome 3"/>
</dbReference>
<reference evidence="1 2" key="1">
    <citation type="journal article" date="2019" name="Mol. Biol. Evol.">
        <title>Blast fungal genomes show frequent chromosomal changes, gene gains and losses, and effector gene turnover.</title>
        <authorList>
            <person name="Gomez Luciano L.B."/>
            <person name="Jason Tsai I."/>
            <person name="Chuma I."/>
            <person name="Tosa Y."/>
            <person name="Chen Y.H."/>
            <person name="Li J.Y."/>
            <person name="Li M.Y."/>
            <person name="Jade Lu M.Y."/>
            <person name="Nakayashiki H."/>
            <person name="Li W.H."/>
        </authorList>
    </citation>
    <scope>NUCLEOTIDE SEQUENCE [LARGE SCALE GENOMIC DNA]</scope>
    <source>
        <strain evidence="1">MZ5-1-6</strain>
    </source>
</reference>
<sequence length="104" mass="12379">MAYMYKIQTPKPCKNLCMGPRQPDSNYYWIHLAADALKLWHGVHRPAVSEPLRQKGSRTLHKERCDMIRMQEKKSLLVLVSWCFWSPVQQITRRLPVAQWTDQR</sequence>
<dbReference type="EMBL" id="CP034206">
    <property type="protein sequence ID" value="QBZ59239.1"/>
    <property type="molecule type" value="Genomic_DNA"/>
</dbReference>
<gene>
    <name evidence="1" type="ORF">PoMZ_04200</name>
</gene>
<protein>
    <submittedName>
        <fullName evidence="1">Uncharacterized protein</fullName>
    </submittedName>
</protein>
<dbReference type="AlphaFoldDB" id="A0A4P7N9N5"/>
<evidence type="ECO:0000313" key="2">
    <source>
        <dbReference type="Proteomes" id="UP000294847"/>
    </source>
</evidence>
<organism evidence="1 2">
    <name type="scientific">Pyricularia oryzae</name>
    <name type="common">Rice blast fungus</name>
    <name type="synonym">Magnaporthe oryzae</name>
    <dbReference type="NCBI Taxonomy" id="318829"/>
    <lineage>
        <taxon>Eukaryota</taxon>
        <taxon>Fungi</taxon>
        <taxon>Dikarya</taxon>
        <taxon>Ascomycota</taxon>
        <taxon>Pezizomycotina</taxon>
        <taxon>Sordariomycetes</taxon>
        <taxon>Sordariomycetidae</taxon>
        <taxon>Magnaporthales</taxon>
        <taxon>Pyriculariaceae</taxon>
        <taxon>Pyricularia</taxon>
    </lineage>
</organism>
<name>A0A4P7N9N5_PYROR</name>
<evidence type="ECO:0000313" key="1">
    <source>
        <dbReference type="EMBL" id="QBZ59239.1"/>
    </source>
</evidence>
<proteinExistence type="predicted"/>